<dbReference type="EMBL" id="JBEPMB010000006">
    <property type="protein sequence ID" value="MET3615274.1"/>
    <property type="molecule type" value="Genomic_DNA"/>
</dbReference>
<feature type="region of interest" description="Disordered" evidence="1">
    <location>
        <begin position="29"/>
        <end position="52"/>
    </location>
</feature>
<reference evidence="2 3" key="1">
    <citation type="submission" date="2024-06" db="EMBL/GenBank/DDBJ databases">
        <title>Genomic Encyclopedia of Type Strains, Phase IV (KMG-IV): sequencing the most valuable type-strain genomes for metagenomic binning, comparative biology and taxonomic classification.</title>
        <authorList>
            <person name="Goeker M."/>
        </authorList>
    </citation>
    <scope>NUCLEOTIDE SEQUENCE [LARGE SCALE GENOMIC DNA]</scope>
    <source>
        <strain evidence="2 3">DSM 29780</strain>
    </source>
</reference>
<keyword evidence="3" id="KW-1185">Reference proteome</keyword>
<comment type="caution">
    <text evidence="2">The sequence shown here is derived from an EMBL/GenBank/DDBJ whole genome shotgun (WGS) entry which is preliminary data.</text>
</comment>
<name>A0ABV2J615_9HYPH</name>
<dbReference type="RefSeq" id="WP_354557747.1">
    <property type="nucleotide sequence ID" value="NZ_JBEPMB010000006.1"/>
</dbReference>
<dbReference type="Proteomes" id="UP001549047">
    <property type="component" value="Unassembled WGS sequence"/>
</dbReference>
<evidence type="ECO:0000313" key="2">
    <source>
        <dbReference type="EMBL" id="MET3615274.1"/>
    </source>
</evidence>
<protein>
    <submittedName>
        <fullName evidence="2">Uncharacterized protein</fullName>
    </submittedName>
</protein>
<proteinExistence type="predicted"/>
<gene>
    <name evidence="2" type="ORF">ABID16_003617</name>
</gene>
<organism evidence="2 3">
    <name type="scientific">Rhizobium aquaticum</name>
    <dbReference type="NCBI Taxonomy" id="1549636"/>
    <lineage>
        <taxon>Bacteria</taxon>
        <taxon>Pseudomonadati</taxon>
        <taxon>Pseudomonadota</taxon>
        <taxon>Alphaproteobacteria</taxon>
        <taxon>Hyphomicrobiales</taxon>
        <taxon>Rhizobiaceae</taxon>
        <taxon>Rhizobium/Agrobacterium group</taxon>
        <taxon>Rhizobium</taxon>
    </lineage>
</organism>
<sequence length="52" mass="6247">MKENAKLEIDEMREARLEHIRQRIRKSISDTRPSLDADEAEAEMARFMSRER</sequence>
<evidence type="ECO:0000313" key="3">
    <source>
        <dbReference type="Proteomes" id="UP001549047"/>
    </source>
</evidence>
<accession>A0ABV2J615</accession>
<evidence type="ECO:0000256" key="1">
    <source>
        <dbReference type="SAM" id="MobiDB-lite"/>
    </source>
</evidence>